<feature type="signal peptide" evidence="3">
    <location>
        <begin position="1"/>
        <end position="30"/>
    </location>
</feature>
<feature type="compositionally biased region" description="Gly residues" evidence="1">
    <location>
        <begin position="580"/>
        <end position="605"/>
    </location>
</feature>
<feature type="chain" id="PRO_5040434911" evidence="3">
    <location>
        <begin position="31"/>
        <end position="613"/>
    </location>
</feature>
<evidence type="ECO:0000256" key="1">
    <source>
        <dbReference type="SAM" id="MobiDB-lite"/>
    </source>
</evidence>
<dbReference type="InterPro" id="IPR055273">
    <property type="entry name" value="CBG09102/CBG15751-like_dom"/>
</dbReference>
<dbReference type="Proteomes" id="UP001152747">
    <property type="component" value="Unassembled WGS sequence"/>
</dbReference>
<keyword evidence="2" id="KW-0472">Membrane</keyword>
<evidence type="ECO:0000256" key="3">
    <source>
        <dbReference type="SAM" id="SignalP"/>
    </source>
</evidence>
<reference evidence="4" key="1">
    <citation type="submission" date="2022-11" db="EMBL/GenBank/DDBJ databases">
        <authorList>
            <person name="Kikuchi T."/>
        </authorList>
    </citation>
    <scope>NUCLEOTIDE SEQUENCE</scope>
    <source>
        <strain evidence="4">PS1010</strain>
    </source>
</reference>
<keyword evidence="5" id="KW-1185">Reference proteome</keyword>
<feature type="transmembrane region" description="Helical" evidence="2">
    <location>
        <begin position="509"/>
        <end position="536"/>
    </location>
</feature>
<proteinExistence type="predicted"/>
<dbReference type="PANTHER" id="PTHR40314:SF3">
    <property type="entry name" value="VWFD DOMAIN-CONTAINING PROTEIN"/>
    <property type="match status" value="1"/>
</dbReference>
<dbReference type="OrthoDB" id="5875178at2759"/>
<feature type="region of interest" description="Disordered" evidence="1">
    <location>
        <begin position="579"/>
        <end position="613"/>
    </location>
</feature>
<evidence type="ECO:0000313" key="5">
    <source>
        <dbReference type="Proteomes" id="UP001152747"/>
    </source>
</evidence>
<comment type="caution">
    <text evidence="4">The sequence shown here is derived from an EMBL/GenBank/DDBJ whole genome shotgun (WGS) entry which is preliminary data.</text>
</comment>
<organism evidence="4 5">
    <name type="scientific">Caenorhabditis angaria</name>
    <dbReference type="NCBI Taxonomy" id="860376"/>
    <lineage>
        <taxon>Eukaryota</taxon>
        <taxon>Metazoa</taxon>
        <taxon>Ecdysozoa</taxon>
        <taxon>Nematoda</taxon>
        <taxon>Chromadorea</taxon>
        <taxon>Rhabditida</taxon>
        <taxon>Rhabditina</taxon>
        <taxon>Rhabditomorpha</taxon>
        <taxon>Rhabditoidea</taxon>
        <taxon>Rhabditidae</taxon>
        <taxon>Peloderinae</taxon>
        <taxon>Caenorhabditis</taxon>
    </lineage>
</organism>
<sequence>MRILPVRKDVSTSPIVLLLIVLFAFEDVQCDANAPPPPPPPPAPGKLTAIALPVDVGEWNDFDKVKNSFGTFPEAFAKCGKSQTITLNDKFQQAGKGNIAIQVTCEPGPGYIIQSKDTEELDNLDDKSLLKQCEGLLACSLDDYSEGADSVDKVYDPDTKEQVSYKLPKRPNSVCNKKKLAKKGNIIIANEKNCMDSGKHAALLNKLKGDASDSPWVIYPRWLKIVGDTKQFNLGHRRIVRTPVKAFDQKLVVGFENIVKTDNFKWFECDTTCNKGRMIKLKFNRGKWRAMVYVTDKCPAFRICVSPENYEDPNKLPTCDPQNHWTILVRGGAVVWPDSLGGAAILFSPEKAQKGDVVPIEIGFGVDVGGVVQPELFVGNVYREYVMTDSKGFKKIEHIVMHFPSDNCLVQNAGVVSQQILSGSTYMAASTNDVEKGIANGAGEIVNVTDGQHVPLKPTVPPVIEGVAITTTVPPPSGVPSNGISARFTLDAAAQSDTKDTGHYIEGRWWVWGFYLGMLIGTVAITLPGSALFYVLRRTMFASWYRGMYKRYGCDASGTTGGITGVGFSDTTTGAITVGGTTGGGTTGGGSTTTGGGGTTAGGDTTGTNTLAL</sequence>
<keyword evidence="3" id="KW-0732">Signal</keyword>
<name>A0A9P1MW75_9PELO</name>
<keyword evidence="2" id="KW-0812">Transmembrane</keyword>
<accession>A0A9P1MW75</accession>
<dbReference type="AlphaFoldDB" id="A0A9P1MW75"/>
<gene>
    <name evidence="4" type="ORF">CAMP_LOCUS5191</name>
</gene>
<keyword evidence="2" id="KW-1133">Transmembrane helix</keyword>
<dbReference type="PANTHER" id="PTHR40314">
    <property type="entry name" value="PROTEIN CBG09102-RELATED"/>
    <property type="match status" value="1"/>
</dbReference>
<evidence type="ECO:0000256" key="2">
    <source>
        <dbReference type="SAM" id="Phobius"/>
    </source>
</evidence>
<protein>
    <submittedName>
        <fullName evidence="4">Uncharacterized protein</fullName>
    </submittedName>
</protein>
<dbReference type="EMBL" id="CANHGI010000002">
    <property type="protein sequence ID" value="CAI5442554.1"/>
    <property type="molecule type" value="Genomic_DNA"/>
</dbReference>
<evidence type="ECO:0000313" key="4">
    <source>
        <dbReference type="EMBL" id="CAI5442554.1"/>
    </source>
</evidence>